<name>A0AAD4KLI8_9EURO</name>
<accession>A0AAD4KLI8</accession>
<dbReference type="GO" id="GO:0008260">
    <property type="term" value="F:succinyl-CoA:3-oxo-acid CoA-transferase activity"/>
    <property type="evidence" value="ECO:0007669"/>
    <property type="project" value="UniProtKB-EC"/>
</dbReference>
<dbReference type="SUPFAM" id="SSF100950">
    <property type="entry name" value="NagB/RpiA/CoA transferase-like"/>
    <property type="match status" value="2"/>
</dbReference>
<comment type="catalytic activity">
    <reaction evidence="3">
        <text>a 3-oxo acid + succinyl-CoA = a 3-oxoacyl-CoA + succinate</text>
        <dbReference type="Rhea" id="RHEA:24564"/>
        <dbReference type="ChEBI" id="CHEBI:30031"/>
        <dbReference type="ChEBI" id="CHEBI:35973"/>
        <dbReference type="ChEBI" id="CHEBI:57292"/>
        <dbReference type="ChEBI" id="CHEBI:90726"/>
        <dbReference type="EC" id="2.8.3.5"/>
    </reaction>
</comment>
<dbReference type="NCBIfam" id="TIGR02428">
    <property type="entry name" value="pcaJ_scoB_fam"/>
    <property type="match status" value="1"/>
</dbReference>
<feature type="active site" description="5-glutamyl coenzyme A thioester intermediate" evidence="4">
    <location>
        <position position="381"/>
    </location>
</feature>
<dbReference type="InterPro" id="IPR037171">
    <property type="entry name" value="NagB/RpiA_transferase-like"/>
</dbReference>
<keyword evidence="2 3" id="KW-0808">Transferase</keyword>
<dbReference type="EMBL" id="JAJTJA010000009">
    <property type="protein sequence ID" value="KAH8694272.1"/>
    <property type="molecule type" value="Genomic_DNA"/>
</dbReference>
<dbReference type="Pfam" id="PF01144">
    <property type="entry name" value="CoA_trans"/>
    <property type="match status" value="2"/>
</dbReference>
<keyword evidence="3" id="KW-0496">Mitochondrion</keyword>
<dbReference type="FunFam" id="3.40.1080.10:FF:000001">
    <property type="entry name" value="Succinyl-coa:3-ketoacid-coenzyme a transferase subunit b"/>
    <property type="match status" value="1"/>
</dbReference>
<evidence type="ECO:0000256" key="2">
    <source>
        <dbReference type="ARBA" id="ARBA00022679"/>
    </source>
</evidence>
<dbReference type="GO" id="GO:0046952">
    <property type="term" value="P:ketone body catabolic process"/>
    <property type="evidence" value="ECO:0007669"/>
    <property type="project" value="InterPro"/>
</dbReference>
<dbReference type="InterPro" id="IPR004165">
    <property type="entry name" value="CoA_trans_fam_I"/>
</dbReference>
<dbReference type="InterPro" id="IPR014388">
    <property type="entry name" value="3-oxoacid_CoA-transferase"/>
</dbReference>
<dbReference type="PIRSF" id="PIRSF000858">
    <property type="entry name" value="SCOT-t"/>
    <property type="match status" value="1"/>
</dbReference>
<evidence type="ECO:0000313" key="6">
    <source>
        <dbReference type="Proteomes" id="UP001201262"/>
    </source>
</evidence>
<dbReference type="AlphaFoldDB" id="A0AAD4KLI8"/>
<comment type="similarity">
    <text evidence="1 3">Belongs to the 3-oxoacid CoA-transferase family.</text>
</comment>
<dbReference type="Proteomes" id="UP001201262">
    <property type="component" value="Unassembled WGS sequence"/>
</dbReference>
<evidence type="ECO:0000256" key="4">
    <source>
        <dbReference type="PIRSR" id="PIRSR000858-1"/>
    </source>
</evidence>
<dbReference type="GeneID" id="70247106"/>
<comment type="function">
    <text evidence="3">Key enzyme for ketone body catabolism. Transfers the CoA moiety from succinate to acetoacetate. Formation of the enzyme-CoA intermediate proceeds via an unstable anhydride species formed between the carboxylate groups of the enzyme and substrate.</text>
</comment>
<dbReference type="SMART" id="SM00882">
    <property type="entry name" value="CoA_trans"/>
    <property type="match status" value="2"/>
</dbReference>
<dbReference type="EC" id="2.8.3.5" evidence="3"/>
<sequence length="555" mass="58723">MAARLASRRVACPAVVVSRSRQYLPAPTPIAAAATTTTTSILRKSWSLAQRTYITTTPLFSQPLAPKIVRGESKLWPSADDAVADLQSGSTILSAGFGLCGVAETLIQAIVRRSPNLHSLTAVSNNAGIANVGGLALLADAGQISRLIISYLGGNKTLEKNYLSGKIAIELCPQGTIAERLRAGGAGIPAFYTPTGASTLLQEGQIPVRLSPDGTVLEHGKKREVREFKGRKFLMEEAITGDVAILRAWKVDEAGNCVFRYTTKAFGPIVAKAATLTIVEAEEIVPVGSIDPNDVDLPGIFVDRIVPATAEKNIEIRKIRTPDDNASAQKETSPAIVARNRIAKRAAKELKQGYYVNLGVGIPTLAPSYLPEGQQVWVQSENGILGMGPYPTEDEVDADIINAGKETVTLIPGASTFDSSESFGMIRGGHVDVSILGALQVAANGDLANYMIPGKVFKGMGGAMDLVSNPTNTKVVVATSHVAKDGSSKIVQKCTLPLTGANCVSTIITDLCVFEVDREHGELTLTELAPGVDVAEIRAKTDADFHIAEQLGTME</sequence>
<dbReference type="RefSeq" id="XP_046069942.1">
    <property type="nucleotide sequence ID" value="XM_046216819.1"/>
</dbReference>
<evidence type="ECO:0000256" key="3">
    <source>
        <dbReference type="PIRNR" id="PIRNR000858"/>
    </source>
</evidence>
<dbReference type="PANTHER" id="PTHR13707:SF60">
    <property type="entry name" value="ACETATE COA-TRANSFERASE SUBUNIT ALPHA"/>
    <property type="match status" value="1"/>
</dbReference>
<protein>
    <recommendedName>
        <fullName evidence="3">Succinyl-CoA:3-ketoacid-coenzyme A transferase</fullName>
        <ecNumber evidence="3">2.8.3.5</ecNumber>
    </recommendedName>
</protein>
<organism evidence="5 6">
    <name type="scientific">Talaromyces proteolyticus</name>
    <dbReference type="NCBI Taxonomy" id="1131652"/>
    <lineage>
        <taxon>Eukaryota</taxon>
        <taxon>Fungi</taxon>
        <taxon>Dikarya</taxon>
        <taxon>Ascomycota</taxon>
        <taxon>Pezizomycotina</taxon>
        <taxon>Eurotiomycetes</taxon>
        <taxon>Eurotiomycetidae</taxon>
        <taxon>Eurotiales</taxon>
        <taxon>Trichocomaceae</taxon>
        <taxon>Talaromyces</taxon>
        <taxon>Talaromyces sect. Bacilispori</taxon>
    </lineage>
</organism>
<proteinExistence type="inferred from homology"/>
<keyword evidence="6" id="KW-1185">Reference proteome</keyword>
<reference evidence="5" key="1">
    <citation type="submission" date="2021-12" db="EMBL/GenBank/DDBJ databases">
        <title>Convergent genome expansion in fungi linked to evolution of root-endophyte symbiosis.</title>
        <authorList>
            <consortium name="DOE Joint Genome Institute"/>
            <person name="Ke Y.-H."/>
            <person name="Bonito G."/>
            <person name="Liao H.-L."/>
            <person name="Looney B."/>
            <person name="Rojas-Flechas A."/>
            <person name="Nash J."/>
            <person name="Hameed K."/>
            <person name="Schadt C."/>
            <person name="Martin F."/>
            <person name="Crous P.W."/>
            <person name="Miettinen O."/>
            <person name="Magnuson J.K."/>
            <person name="Labbe J."/>
            <person name="Jacobson D."/>
            <person name="Doktycz M.J."/>
            <person name="Veneault-Fourrey C."/>
            <person name="Kuo A."/>
            <person name="Mondo S."/>
            <person name="Calhoun S."/>
            <person name="Riley R."/>
            <person name="Ohm R."/>
            <person name="LaButti K."/>
            <person name="Andreopoulos B."/>
            <person name="Pangilinan J."/>
            <person name="Nolan M."/>
            <person name="Tritt A."/>
            <person name="Clum A."/>
            <person name="Lipzen A."/>
            <person name="Daum C."/>
            <person name="Barry K."/>
            <person name="Grigoriev I.V."/>
            <person name="Vilgalys R."/>
        </authorList>
    </citation>
    <scope>NUCLEOTIDE SEQUENCE</scope>
    <source>
        <strain evidence="5">PMI_201</strain>
    </source>
</reference>
<dbReference type="InterPro" id="IPR012791">
    <property type="entry name" value="3-oxoacid_CoA-transf_B"/>
</dbReference>
<gene>
    <name evidence="5" type="ORF">BGW36DRAFT_384633</name>
</gene>
<evidence type="ECO:0000313" key="5">
    <source>
        <dbReference type="EMBL" id="KAH8694272.1"/>
    </source>
</evidence>
<comment type="pathway">
    <text evidence="3">Ketone metabolism; succinyl-CoA degradation; acetoacetyl-CoA from succinyl-CoA: step 1/1.</text>
</comment>
<comment type="caution">
    <text evidence="5">The sequence shown here is derived from an EMBL/GenBank/DDBJ whole genome shotgun (WGS) entry which is preliminary data.</text>
</comment>
<dbReference type="PANTHER" id="PTHR13707">
    <property type="entry name" value="KETOACID-COENZYME A TRANSFERASE"/>
    <property type="match status" value="1"/>
</dbReference>
<evidence type="ECO:0000256" key="1">
    <source>
        <dbReference type="ARBA" id="ARBA00007154"/>
    </source>
</evidence>
<dbReference type="Gene3D" id="3.40.1080.10">
    <property type="entry name" value="Glutaconate Coenzyme A-transferase"/>
    <property type="match status" value="2"/>
</dbReference>